<gene>
    <name evidence="10" type="ORF">ILEXP_LOCUS35321</name>
</gene>
<dbReference type="CDD" id="cd00167">
    <property type="entry name" value="SANT"/>
    <property type="match status" value="3"/>
</dbReference>
<dbReference type="PROSITE" id="PS51294">
    <property type="entry name" value="HTH_MYB"/>
    <property type="match status" value="3"/>
</dbReference>
<evidence type="ECO:0000313" key="11">
    <source>
        <dbReference type="Proteomes" id="UP001642360"/>
    </source>
</evidence>
<evidence type="ECO:0000259" key="8">
    <source>
        <dbReference type="PROSITE" id="PS50090"/>
    </source>
</evidence>
<dbReference type="InterPro" id="IPR017930">
    <property type="entry name" value="Myb_dom"/>
</dbReference>
<dbReference type="FunFam" id="1.10.10.60:FF:000010">
    <property type="entry name" value="Transcriptional activator Myb isoform A"/>
    <property type="match status" value="1"/>
</dbReference>
<feature type="domain" description="HTH myb-type" evidence="9">
    <location>
        <begin position="32"/>
        <end position="83"/>
    </location>
</feature>
<feature type="region of interest" description="Disordered" evidence="7">
    <location>
        <begin position="707"/>
        <end position="765"/>
    </location>
</feature>
<keyword evidence="3" id="KW-0805">Transcription regulation</keyword>
<evidence type="ECO:0000259" key="9">
    <source>
        <dbReference type="PROSITE" id="PS51294"/>
    </source>
</evidence>
<reference evidence="10 11" key="1">
    <citation type="submission" date="2024-02" db="EMBL/GenBank/DDBJ databases">
        <authorList>
            <person name="Vignale AGUSTIN F."/>
            <person name="Sosa J E."/>
            <person name="Modenutti C."/>
        </authorList>
    </citation>
    <scope>NUCLEOTIDE SEQUENCE [LARGE SCALE GENOMIC DNA]</scope>
</reference>
<evidence type="ECO:0000256" key="1">
    <source>
        <dbReference type="ARBA" id="ARBA00004123"/>
    </source>
</evidence>
<keyword evidence="11" id="KW-1185">Reference proteome</keyword>
<sequence length="1058" mass="117101">MESDRTNTIPSDGVNDGLQKIRPLHGRTSGPTRRSTKGQWTPEEDEILRKAVQHFKGKNWKKIAECFKDRTDVQCLHRWQKVLNPELVKGPWSKEEDEIMVELVNKYGPKKWSTIAQHLPGRIGKQCRERWHNHLNPAIKKEAWTQEEELALIRAHQIYGNKWAELMKFLPGRTDNAIKNHWNSSVKKKLDSYLASGLLEQFQGLPLVSHLNQSMPSSSRVQQSSGDDSVPKDRTEAEEISECSQGSTVVGCSQSTSDMTNAVIHTREECRLIDEYSHGKDPSSSPASCSENYTPFQEVAFLTEVPCEVGSSSKFLEHNCAHDWGTSSGKDWQLNSNDLPNISSMDPGQESSGLLMPYIDGNINREGVSFPSQNSVKSASTPTRNIEMSCDKLEHTLTPEDGSCSFIYPQAGTDGCYSYGNFSKFLNISGVDGPTDLLLYQSANYHIPEAGTSASQPYYPPMPDMLGTSFSQPFPIPSPLPPDDGALIFGIDPNQFNDLSFGNHEEELHTRKHDGFIYTNDSASSQCDTGTYDMGLQEQLDQAKDSPELVPVDAFGSGLSNNVQSCLSNDENPDEPAEQHEGGALFYEPPRFPSLDIPFFSCDLIQSSSDMQQEYSPLGIRQLMMSSMNCLTPFRLWDSPSRDGSPDAVLKSAAKTFTCTPSILKKRHRDLVSPLSEKRREKKFEIDLKQESFSDLAKDFSRLEVMFDENAPPLSPSSKQTRNSGASMEDKENLSHDSEMGEREGRESPKNSENGIPGKEFDTSDLQEKMEQGTVGIHAKTKGDADTTAQTLQQPSGVLVEHNMNDLLFYSPDQFGLKLDKIMPTSARAVQNQNPRRLEAGVVSSEAPCLSVVITPSICGKKDGSHSAAAISVESASVSATLDNMAESSGNNAGVQNTSIFGETPFKRSIESPSAWKSPWFLNSFLPGPRVDTDITIEDIGYFMSPGDRSYDAIGLIKELSEHTATAFAEAQEVLGNETPETILRERCSKNKKADQENEFIPNSQPENCFLLASNSLTERRILDFSECGTPGKGTESRRHPSTLNISSPTSYLLKGCR</sequence>
<dbReference type="PROSITE" id="PS50090">
    <property type="entry name" value="MYB_LIKE"/>
    <property type="match status" value="3"/>
</dbReference>
<dbReference type="Proteomes" id="UP001642360">
    <property type="component" value="Unassembled WGS sequence"/>
</dbReference>
<dbReference type="InterPro" id="IPR009057">
    <property type="entry name" value="Homeodomain-like_sf"/>
</dbReference>
<keyword evidence="5" id="KW-0804">Transcription</keyword>
<feature type="compositionally biased region" description="Basic and acidic residues" evidence="7">
    <location>
        <begin position="728"/>
        <end position="750"/>
    </location>
</feature>
<feature type="domain" description="HTH myb-type" evidence="9">
    <location>
        <begin position="84"/>
        <end position="139"/>
    </location>
</feature>
<feature type="domain" description="Myb-like" evidence="8">
    <location>
        <begin position="136"/>
        <end position="186"/>
    </location>
</feature>
<dbReference type="InterPro" id="IPR001005">
    <property type="entry name" value="SANT/Myb"/>
</dbReference>
<feature type="domain" description="Myb-like" evidence="8">
    <location>
        <begin position="84"/>
        <end position="135"/>
    </location>
</feature>
<evidence type="ECO:0000256" key="5">
    <source>
        <dbReference type="ARBA" id="ARBA00023163"/>
    </source>
</evidence>
<keyword evidence="6" id="KW-0539">Nucleus</keyword>
<proteinExistence type="predicted"/>
<dbReference type="GO" id="GO:0003677">
    <property type="term" value="F:DNA binding"/>
    <property type="evidence" value="ECO:0007669"/>
    <property type="project" value="UniProtKB-KW"/>
</dbReference>
<evidence type="ECO:0000256" key="7">
    <source>
        <dbReference type="SAM" id="MobiDB-lite"/>
    </source>
</evidence>
<keyword evidence="2" id="KW-0677">Repeat</keyword>
<feature type="domain" description="Myb-like" evidence="8">
    <location>
        <begin position="32"/>
        <end position="83"/>
    </location>
</feature>
<dbReference type="PANTHER" id="PTHR45614">
    <property type="entry name" value="MYB PROTEIN-RELATED"/>
    <property type="match status" value="1"/>
</dbReference>
<organism evidence="10 11">
    <name type="scientific">Ilex paraguariensis</name>
    <name type="common">yerba mate</name>
    <dbReference type="NCBI Taxonomy" id="185542"/>
    <lineage>
        <taxon>Eukaryota</taxon>
        <taxon>Viridiplantae</taxon>
        <taxon>Streptophyta</taxon>
        <taxon>Embryophyta</taxon>
        <taxon>Tracheophyta</taxon>
        <taxon>Spermatophyta</taxon>
        <taxon>Magnoliopsida</taxon>
        <taxon>eudicotyledons</taxon>
        <taxon>Gunneridae</taxon>
        <taxon>Pentapetalae</taxon>
        <taxon>asterids</taxon>
        <taxon>campanulids</taxon>
        <taxon>Aquifoliales</taxon>
        <taxon>Aquifoliaceae</taxon>
        <taxon>Ilex</taxon>
    </lineage>
</organism>
<feature type="region of interest" description="Disordered" evidence="7">
    <location>
        <begin position="1029"/>
        <end position="1050"/>
    </location>
</feature>
<feature type="domain" description="HTH myb-type" evidence="9">
    <location>
        <begin position="140"/>
        <end position="190"/>
    </location>
</feature>
<dbReference type="FunFam" id="1.10.10.60:FF:000016">
    <property type="entry name" value="Transcriptional activator Myb isoform A"/>
    <property type="match status" value="1"/>
</dbReference>
<evidence type="ECO:0000256" key="2">
    <source>
        <dbReference type="ARBA" id="ARBA00022737"/>
    </source>
</evidence>
<dbReference type="GO" id="GO:0005634">
    <property type="term" value="C:nucleus"/>
    <property type="evidence" value="ECO:0007669"/>
    <property type="project" value="UniProtKB-SubCell"/>
</dbReference>
<dbReference type="FunFam" id="1.10.10.60:FF:000324">
    <property type="entry name" value="Transcription factor MYB3R-2"/>
    <property type="match status" value="1"/>
</dbReference>
<name>A0ABC8TDX3_9AQUA</name>
<evidence type="ECO:0000256" key="3">
    <source>
        <dbReference type="ARBA" id="ARBA00023015"/>
    </source>
</evidence>
<dbReference type="SMART" id="SM00717">
    <property type="entry name" value="SANT"/>
    <property type="match status" value="3"/>
</dbReference>
<dbReference type="PANTHER" id="PTHR45614:SF266">
    <property type="entry name" value="TRANSCRIPTION FACTOR MYB3R-4"/>
    <property type="match status" value="1"/>
</dbReference>
<dbReference type="SUPFAM" id="SSF46689">
    <property type="entry name" value="Homeodomain-like"/>
    <property type="match status" value="2"/>
</dbReference>
<dbReference type="InterPro" id="IPR050560">
    <property type="entry name" value="MYB_TF"/>
</dbReference>
<dbReference type="Gene3D" id="1.10.10.60">
    <property type="entry name" value="Homeodomain-like"/>
    <property type="match status" value="3"/>
</dbReference>
<comment type="subcellular location">
    <subcellularLocation>
        <location evidence="1">Nucleus</location>
    </subcellularLocation>
</comment>
<evidence type="ECO:0000256" key="6">
    <source>
        <dbReference type="ARBA" id="ARBA00023242"/>
    </source>
</evidence>
<accession>A0ABC8TDX3</accession>
<feature type="compositionally biased region" description="Polar residues" evidence="7">
    <location>
        <begin position="29"/>
        <end position="39"/>
    </location>
</feature>
<evidence type="ECO:0000313" key="10">
    <source>
        <dbReference type="EMBL" id="CAK9166111.1"/>
    </source>
</evidence>
<feature type="compositionally biased region" description="Polar residues" evidence="7">
    <location>
        <begin position="716"/>
        <end position="726"/>
    </location>
</feature>
<dbReference type="AlphaFoldDB" id="A0ABC8TDX3"/>
<evidence type="ECO:0000256" key="4">
    <source>
        <dbReference type="ARBA" id="ARBA00023125"/>
    </source>
</evidence>
<keyword evidence="4" id="KW-0238">DNA-binding</keyword>
<comment type="caution">
    <text evidence="10">The sequence shown here is derived from an EMBL/GenBank/DDBJ whole genome shotgun (WGS) entry which is preliminary data.</text>
</comment>
<dbReference type="GO" id="GO:0006355">
    <property type="term" value="P:regulation of DNA-templated transcription"/>
    <property type="evidence" value="ECO:0007669"/>
    <property type="project" value="UniProtKB-ARBA"/>
</dbReference>
<dbReference type="Pfam" id="PF00249">
    <property type="entry name" value="Myb_DNA-binding"/>
    <property type="match status" value="3"/>
</dbReference>
<protein>
    <submittedName>
        <fullName evidence="10">Uncharacterized protein</fullName>
    </submittedName>
</protein>
<feature type="region of interest" description="Disordered" evidence="7">
    <location>
        <begin position="1"/>
        <end position="41"/>
    </location>
</feature>
<feature type="compositionally biased region" description="Polar residues" evidence="7">
    <location>
        <begin position="1"/>
        <end position="10"/>
    </location>
</feature>
<feature type="region of interest" description="Disordered" evidence="7">
    <location>
        <begin position="213"/>
        <end position="241"/>
    </location>
</feature>
<feature type="compositionally biased region" description="Low complexity" evidence="7">
    <location>
        <begin position="213"/>
        <end position="228"/>
    </location>
</feature>
<dbReference type="EMBL" id="CAUOFW020004536">
    <property type="protein sequence ID" value="CAK9166111.1"/>
    <property type="molecule type" value="Genomic_DNA"/>
</dbReference>